<evidence type="ECO:0000313" key="3">
    <source>
        <dbReference type="EMBL" id="MBE1161501.1"/>
    </source>
</evidence>
<dbReference type="Proteomes" id="UP000651010">
    <property type="component" value="Unassembled WGS sequence"/>
</dbReference>
<dbReference type="Pfam" id="PF04151">
    <property type="entry name" value="PPC"/>
    <property type="match status" value="2"/>
</dbReference>
<dbReference type="InterPro" id="IPR014756">
    <property type="entry name" value="Ig_E-set"/>
</dbReference>
<proteinExistence type="predicted"/>
<name>A0ABR9GBR6_9GAMM</name>
<keyword evidence="4" id="KW-1185">Reference proteome</keyword>
<evidence type="ECO:0000259" key="2">
    <source>
        <dbReference type="Pfam" id="PF04151"/>
    </source>
</evidence>
<dbReference type="Pfam" id="PF01833">
    <property type="entry name" value="TIG"/>
    <property type="match status" value="1"/>
</dbReference>
<dbReference type="InterPro" id="IPR002909">
    <property type="entry name" value="IPT_dom"/>
</dbReference>
<dbReference type="SUPFAM" id="SSF81296">
    <property type="entry name" value="E set domains"/>
    <property type="match status" value="2"/>
</dbReference>
<feature type="domain" description="Peptidase C-terminal archaeal/bacterial" evidence="2">
    <location>
        <begin position="2066"/>
        <end position="2139"/>
    </location>
</feature>
<organism evidence="3 4">
    <name type="scientific">Dyella acidiphila</name>
    <dbReference type="NCBI Taxonomy" id="2775866"/>
    <lineage>
        <taxon>Bacteria</taxon>
        <taxon>Pseudomonadati</taxon>
        <taxon>Pseudomonadota</taxon>
        <taxon>Gammaproteobacteria</taxon>
        <taxon>Lysobacterales</taxon>
        <taxon>Rhodanobacteraceae</taxon>
        <taxon>Dyella</taxon>
    </lineage>
</organism>
<gene>
    <name evidence="3" type="ORF">IGX34_14045</name>
</gene>
<feature type="domain" description="Peptidase C-terminal archaeal/bacterial" evidence="2">
    <location>
        <begin position="1393"/>
        <end position="1464"/>
    </location>
</feature>
<dbReference type="InterPro" id="IPR013783">
    <property type="entry name" value="Ig-like_fold"/>
</dbReference>
<accession>A0ABR9GBR6</accession>
<sequence>MESHRKSHLRDFGFGDGRGPEQRLLIWLLGMLCALVFTAGVQAQSTSYVHDANGRLIAVSANNTSLQYGYNTLGHANQVNAPISAGQLAIFAFMPTHGEPGAQVTLYGQGFSSTAANDSVSFNGTAAAVTSASANQLVTSVPSGATSGPVSVTVGGQTVTSATPFMIDDSGIPPNISQVSPMLAAVGSLMTVSGTHLDPVQGYTTVQMADRDMAPSSLSDTQVQFSVPAYTSSGFVTVATPYGLASSTAPIIVLPGNISLSSVTSSGVATVNGTGVSLNVGASGQYGVVAFTAPANGWATLQATSVSTSASSINYTIYGPGNIAVQQGSFSPASPSVHLSQLDPGEIYLVVLQPSGAAAQLSLGVESDGFLTTNTPVTLVTSTAGASKRVLFQASAGQNLAFQINSATTNPANHSITYTVYQPNGSSYTSAATATNGVINLGNLPSTGTYQVVVAPGASYTGTVQVEVAPGVGGVLSATPQNYAANVGGQNVYLSFVATQGENFELTLNNASIAGSGESQFLVSVYNAAGTQVTSFNCNTSNPGASCSQSLWYLPAGTYSVIASPSYSGTYYGNNKISFTALLEQDIAGPNIAYNGTASVALAAGQVERYTFNATAGDTVALNVSGITTTPGGQSVNFLIYRPDSGAITTSTQTYTSFSTSNSQTVNLSNLPVSGTYTIIVAPNYGLPSSAQLSIGAGATGTVTTDGSSQSYTTNVTGQNIYLSFTATQGQNLELLLNHFTLTNGSSNQVNVTVYNVDGAQIASFYCQTSFPGGSCSQHLWYLYAGVYSIVISPSNGGLVSLNASLQPDIMGPNIALGSTVNISLGAGQVERYTFNANVGDTVAIDLSGIVTTPGGQSVNVLVYRPDLGAITGQTPYANMAPNAAQTLNLPNLPASGAYTVIVSPSYGLPISAQLAVAAGSTGTLPANGASQAYAANVTNQDSYLSFTVGANQRMELVVNNISVAQTSNQGVVVWLYNSTGAEITSYSCNGSCEQHIWNWAAGTYTAIVVPGGTGVASFNAMLQPDVLGPNIPAGSAANVSLATGQVAWYSFNANAGDTVALNLSGITTTPSGQSVALAVYRPDAGAITTSTVVYASGTTSGSEILNLPSLPVTGAYSVAVVPTAGFAANAVLGVVGGETGSLSPGGAAQSYTANAAGENIYLSFTATQGEYLDLLLNNINVTGASSNQFYVNVYNSTGTQLAGYWCYAFSPAGSCSQHFLYLPAGTYSVVASPSDGGVITFNAQVQPDITGPSLTVGNALNVAQGAGQVEWYTFNANAGDTVVLNVAGTATTPSGYGATFQIYRPDVGAVTASTATYASFHTTGSQTETLSNLPVSGTYSVAVTADYTLPVNLQLTEVSDTAGTPPTYTTPTLPNTGVPQNESGTAVGQTVTMSFNANAGDNLELTLNNINVPGASNNGLQVNIYNPNGSQFASYGCGASNPGSSCRQSMYNLAAGTYSVVVTPNSGGTLNFTAILQPDVVGPALTMNTPVNVNLGVGQVERLTFNANVGDTVALNLSGVSSTAPSGQPVYISIYRPDTGSVGSSSAYTSTNTSSSTLVNLTNLPASGTYTVTVYTAYGTPGSAQLTLLPGATGTVTSNSAPQAFAANASGQNIIFTFNANLGDNLEFELSNLNLPSGFLQINIYGPNGANVFGYFLGAGTPGNSFRKALYNLAPGTYTVYLTPVNSEAIGCDVQLQSDTVGPALTPNVPASINLGSGQVERLTFNANSGDTVALNLSSVSTTSPTNQPVYVAVYRPDVGVITDSNYYTQSNSTGLQTLNLYNLPITGTYTVLVYTQYGTPASAQLTLVPGVVGSIASNGTPQSFSANVANQSVYFSFTANQGDNLEFLVNQISIVGANTNQIGIAIYYPSGASMANISCSTGNAGAGCLQQLYNLAAGTYLVVLTPIYGGTIHATAQLQPDIIGPTLAFSTPASFNLGAGQVERMYFNANAGDTVALMLSGISSTSPSGQAVTVYVYRPDVGVLYPYSAPGGQFNIYTYFSASSSGTLNLQNLPVSGTYAVTVMTSYGTPASGQLTLVPGATGSLLSDGTAQAFSANVVAQNVYFTFNANRGDNDELTLHNININVPGAGFNALTYHVFNPNGADISDVQCAATNPGGGCRQSFYNLAPGTYSVRVDAGTTSLSQFTGQVAQDVIGPTLSANSPASVNLASGEVERLYFNGNLGQTVTLNLSGVSSTAPTGQSVYVYVYRPDTGAITTGNYYATMNSGSSTTLTLSNLPAAGTYTLLVSTPYGTPATAQLSYSPQ</sequence>
<protein>
    <submittedName>
        <fullName evidence="3">Pre-peptidase C-terminal domain-containing protein</fullName>
    </submittedName>
</protein>
<comment type="caution">
    <text evidence="3">The sequence shown here is derived from an EMBL/GenBank/DDBJ whole genome shotgun (WGS) entry which is preliminary data.</text>
</comment>
<dbReference type="InterPro" id="IPR007280">
    <property type="entry name" value="Peptidase_C_arc/bac"/>
</dbReference>
<feature type="domain" description="IPT/TIG" evidence="1">
    <location>
        <begin position="93"/>
        <end position="165"/>
    </location>
</feature>
<dbReference type="EMBL" id="JACZZA010000008">
    <property type="protein sequence ID" value="MBE1161501.1"/>
    <property type="molecule type" value="Genomic_DNA"/>
</dbReference>
<reference evidence="3 4" key="1">
    <citation type="submission" date="2020-09" db="EMBL/GenBank/DDBJ databases">
        <title>Dyella sp. 7MK23 isolated from forest soil.</title>
        <authorList>
            <person name="Fu J."/>
        </authorList>
    </citation>
    <scope>NUCLEOTIDE SEQUENCE [LARGE SCALE GENOMIC DNA]</scope>
    <source>
        <strain evidence="3 4">7MK23</strain>
    </source>
</reference>
<dbReference type="RefSeq" id="WP_192556346.1">
    <property type="nucleotide sequence ID" value="NZ_JACZZA010000008.1"/>
</dbReference>
<evidence type="ECO:0000259" key="1">
    <source>
        <dbReference type="Pfam" id="PF01833"/>
    </source>
</evidence>
<dbReference type="Gene3D" id="2.60.40.10">
    <property type="entry name" value="Immunoglobulins"/>
    <property type="match status" value="2"/>
</dbReference>
<evidence type="ECO:0000313" key="4">
    <source>
        <dbReference type="Proteomes" id="UP000651010"/>
    </source>
</evidence>
<dbReference type="Gene3D" id="2.60.120.380">
    <property type="match status" value="9"/>
</dbReference>